<dbReference type="EMBL" id="JBJQND010000019">
    <property type="protein sequence ID" value="KAL3832175.1"/>
    <property type="molecule type" value="Genomic_DNA"/>
</dbReference>
<gene>
    <name evidence="3" type="ORF">ACJMK2_023838</name>
</gene>
<evidence type="ECO:0000256" key="2">
    <source>
        <dbReference type="SAM" id="Phobius"/>
    </source>
</evidence>
<keyword evidence="2" id="KW-0472">Membrane</keyword>
<keyword evidence="2" id="KW-0812">Transmembrane</keyword>
<name>A0ABD3T5J8_SINWO</name>
<feature type="transmembrane region" description="Helical" evidence="2">
    <location>
        <begin position="141"/>
        <end position="162"/>
    </location>
</feature>
<feature type="compositionally biased region" description="Basic and acidic residues" evidence="1">
    <location>
        <begin position="244"/>
        <end position="255"/>
    </location>
</feature>
<reference evidence="3 4" key="1">
    <citation type="submission" date="2024-11" db="EMBL/GenBank/DDBJ databases">
        <title>Chromosome-level genome assembly of the freshwater bivalve Anodonta woodiana.</title>
        <authorList>
            <person name="Chen X."/>
        </authorList>
    </citation>
    <scope>NUCLEOTIDE SEQUENCE [LARGE SCALE GENOMIC DNA]</scope>
    <source>
        <strain evidence="3">MN2024</strain>
        <tissue evidence="3">Gills</tissue>
    </source>
</reference>
<keyword evidence="4" id="KW-1185">Reference proteome</keyword>
<keyword evidence="2" id="KW-1133">Transmembrane helix</keyword>
<feature type="compositionally biased region" description="Basic and acidic residues" evidence="1">
    <location>
        <begin position="193"/>
        <end position="210"/>
    </location>
</feature>
<dbReference type="AlphaFoldDB" id="A0ABD3T5J8"/>
<protein>
    <submittedName>
        <fullName evidence="3">Uncharacterized protein</fullName>
    </submittedName>
</protein>
<dbReference type="Proteomes" id="UP001634394">
    <property type="component" value="Unassembled WGS sequence"/>
</dbReference>
<organism evidence="3 4">
    <name type="scientific">Sinanodonta woodiana</name>
    <name type="common">Chinese pond mussel</name>
    <name type="synonym">Anodonta woodiana</name>
    <dbReference type="NCBI Taxonomy" id="1069815"/>
    <lineage>
        <taxon>Eukaryota</taxon>
        <taxon>Metazoa</taxon>
        <taxon>Spiralia</taxon>
        <taxon>Lophotrochozoa</taxon>
        <taxon>Mollusca</taxon>
        <taxon>Bivalvia</taxon>
        <taxon>Autobranchia</taxon>
        <taxon>Heteroconchia</taxon>
        <taxon>Palaeoheterodonta</taxon>
        <taxon>Unionida</taxon>
        <taxon>Unionoidea</taxon>
        <taxon>Unionidae</taxon>
        <taxon>Unioninae</taxon>
        <taxon>Sinanodonta</taxon>
    </lineage>
</organism>
<feature type="compositionally biased region" description="Basic and acidic residues" evidence="1">
    <location>
        <begin position="221"/>
        <end position="232"/>
    </location>
</feature>
<feature type="region of interest" description="Disordered" evidence="1">
    <location>
        <begin position="175"/>
        <end position="255"/>
    </location>
</feature>
<sequence length="255" mass="28300">MFVFDSGIIKDPVSTCTIHMDSPHIKILLLVILVVSAIHVSPLELQHSNKNSREFLPQTRSAPSKRSFDQTRASSVANCNEPTCVANEQLCNETRQGCEMCRYGHDECTANWDCFQFCAEKKAKEICGGLEGSIETTGFPWWSYLILVIFTISVAINLYFVILKVISKNKPITSRPALPMEPMEPSAPLLEVPEVKTNQKQDVEKSEGKKTINKSDSATSDADKVHVKKPDTETIDIGGTVPIKDNKITEDGKTN</sequence>
<evidence type="ECO:0000313" key="4">
    <source>
        <dbReference type="Proteomes" id="UP001634394"/>
    </source>
</evidence>
<evidence type="ECO:0000313" key="3">
    <source>
        <dbReference type="EMBL" id="KAL3832175.1"/>
    </source>
</evidence>
<proteinExistence type="predicted"/>
<accession>A0ABD3T5J8</accession>
<comment type="caution">
    <text evidence="3">The sequence shown here is derived from an EMBL/GenBank/DDBJ whole genome shotgun (WGS) entry which is preliminary data.</text>
</comment>
<evidence type="ECO:0000256" key="1">
    <source>
        <dbReference type="SAM" id="MobiDB-lite"/>
    </source>
</evidence>